<evidence type="ECO:0000256" key="2">
    <source>
        <dbReference type="SAM" id="Phobius"/>
    </source>
</evidence>
<evidence type="ECO:0000313" key="4">
    <source>
        <dbReference type="Proteomes" id="UP001321498"/>
    </source>
</evidence>
<evidence type="ECO:0000313" key="3">
    <source>
        <dbReference type="EMBL" id="BDZ46575.1"/>
    </source>
</evidence>
<feature type="transmembrane region" description="Helical" evidence="2">
    <location>
        <begin position="24"/>
        <end position="43"/>
    </location>
</feature>
<evidence type="ECO:0000256" key="1">
    <source>
        <dbReference type="SAM" id="MobiDB-lite"/>
    </source>
</evidence>
<keyword evidence="2" id="KW-0472">Membrane</keyword>
<protein>
    <submittedName>
        <fullName evidence="3">Uncharacterized protein</fullName>
    </submittedName>
</protein>
<feature type="region of interest" description="Disordered" evidence="1">
    <location>
        <begin position="50"/>
        <end position="70"/>
    </location>
</feature>
<dbReference type="RefSeq" id="WP_286276614.1">
    <property type="nucleotide sequence ID" value="NZ_AP027731.1"/>
</dbReference>
<gene>
    <name evidence="3" type="ORF">GCM10025866_24840</name>
</gene>
<proteinExistence type="predicted"/>
<keyword evidence="2" id="KW-1133">Transmembrane helix</keyword>
<keyword evidence="2" id="KW-0812">Transmembrane</keyword>
<keyword evidence="4" id="KW-1185">Reference proteome</keyword>
<dbReference type="Proteomes" id="UP001321498">
    <property type="component" value="Chromosome"/>
</dbReference>
<accession>A0ABN6XSJ2</accession>
<sequence length="70" mass="7180">MSLFHAVVLAAAETEHPLPMPPVGFGLTAIAVFAALGIVAWSYRNVANRHSQVSGQRGGDGSGHGTSHDG</sequence>
<reference evidence="4" key="1">
    <citation type="journal article" date="2019" name="Int. J. Syst. Evol. Microbiol.">
        <title>The Global Catalogue of Microorganisms (GCM) 10K type strain sequencing project: providing services to taxonomists for standard genome sequencing and annotation.</title>
        <authorList>
            <consortium name="The Broad Institute Genomics Platform"/>
            <consortium name="The Broad Institute Genome Sequencing Center for Infectious Disease"/>
            <person name="Wu L."/>
            <person name="Ma J."/>
        </authorList>
    </citation>
    <scope>NUCLEOTIDE SEQUENCE [LARGE SCALE GENOMIC DNA]</scope>
    <source>
        <strain evidence="4">NBRC 108725</strain>
    </source>
</reference>
<dbReference type="EMBL" id="AP027731">
    <property type="protein sequence ID" value="BDZ46575.1"/>
    <property type="molecule type" value="Genomic_DNA"/>
</dbReference>
<name>A0ABN6XSJ2_9MICO</name>
<organism evidence="3 4">
    <name type="scientific">Naasia aerilata</name>
    <dbReference type="NCBI Taxonomy" id="1162966"/>
    <lineage>
        <taxon>Bacteria</taxon>
        <taxon>Bacillati</taxon>
        <taxon>Actinomycetota</taxon>
        <taxon>Actinomycetes</taxon>
        <taxon>Micrococcales</taxon>
        <taxon>Microbacteriaceae</taxon>
        <taxon>Naasia</taxon>
    </lineage>
</organism>